<dbReference type="Proteomes" id="UP000461880">
    <property type="component" value="Unassembled WGS sequence"/>
</dbReference>
<reference evidence="2 3" key="1">
    <citation type="submission" date="2019-08" db="EMBL/GenBank/DDBJ databases">
        <title>In-depth cultivation of the pig gut microbiome towards novel bacterial diversity and tailored functional studies.</title>
        <authorList>
            <person name="Wylensek D."/>
            <person name="Hitch T.C.A."/>
            <person name="Clavel T."/>
        </authorList>
    </citation>
    <scope>NUCLEOTIDE SEQUENCE [LARGE SCALE GENOMIC DNA]</scope>
    <source>
        <strain evidence="2 3">Oil+RF-744-GAM-WT-6</strain>
    </source>
</reference>
<gene>
    <name evidence="2" type="ORF">FYJ51_07180</name>
</gene>
<dbReference type="GO" id="GO:0003677">
    <property type="term" value="F:DNA binding"/>
    <property type="evidence" value="ECO:0007669"/>
    <property type="project" value="InterPro"/>
</dbReference>
<evidence type="ECO:0000313" key="3">
    <source>
        <dbReference type="Proteomes" id="UP000461880"/>
    </source>
</evidence>
<accession>A0A7X2TGN1</accession>
<organism evidence="2 3">
    <name type="scientific">Stecheria intestinalis</name>
    <dbReference type="NCBI Taxonomy" id="2606630"/>
    <lineage>
        <taxon>Bacteria</taxon>
        <taxon>Bacillati</taxon>
        <taxon>Bacillota</taxon>
        <taxon>Erysipelotrichia</taxon>
        <taxon>Erysipelotrichales</taxon>
        <taxon>Erysipelotrichaceae</taxon>
        <taxon>Stecheria</taxon>
    </lineage>
</organism>
<evidence type="ECO:0000256" key="1">
    <source>
        <dbReference type="SAM" id="MobiDB-lite"/>
    </source>
</evidence>
<name>A0A7X2TGN1_9FIRM</name>
<dbReference type="RefSeq" id="WP_154504538.1">
    <property type="nucleotide sequence ID" value="NZ_VUMN01000014.1"/>
</dbReference>
<evidence type="ECO:0000313" key="2">
    <source>
        <dbReference type="EMBL" id="MSS58686.1"/>
    </source>
</evidence>
<comment type="caution">
    <text evidence="2">The sequence shown here is derived from an EMBL/GenBank/DDBJ whole genome shotgun (WGS) entry which is preliminary data.</text>
</comment>
<dbReference type="AlphaFoldDB" id="A0A7X2TGN1"/>
<feature type="region of interest" description="Disordered" evidence="1">
    <location>
        <begin position="153"/>
        <end position="181"/>
    </location>
</feature>
<dbReference type="InterPro" id="IPR036162">
    <property type="entry name" value="Resolvase-like_N_sf"/>
</dbReference>
<keyword evidence="3" id="KW-1185">Reference proteome</keyword>
<protein>
    <submittedName>
        <fullName evidence="2">Uncharacterized protein</fullName>
    </submittedName>
</protein>
<dbReference type="EMBL" id="VUMN01000014">
    <property type="protein sequence ID" value="MSS58686.1"/>
    <property type="molecule type" value="Genomic_DNA"/>
</dbReference>
<dbReference type="GO" id="GO:0000150">
    <property type="term" value="F:DNA strand exchange activity"/>
    <property type="evidence" value="ECO:0007669"/>
    <property type="project" value="InterPro"/>
</dbReference>
<proteinExistence type="predicted"/>
<dbReference type="SUPFAM" id="SSF53041">
    <property type="entry name" value="Resolvase-like"/>
    <property type="match status" value="1"/>
</dbReference>
<sequence>MILILCSVSDRQPNDSVTNGLVHFLLKAKFQNAEYINAVFHRESRRMELIRKGHANSRVAPMEGMERSMRLSCVSRLLTMMNAGDQLWVCKLSDLADNAEDACTLYFSFLKKGIELKFFDTSYLDTDLLKLNSEPPADQKLLIQRIIQNYFDNPGGMPSGTKERSSDSGSADSVKKKPHRA</sequence>